<protein>
    <submittedName>
        <fullName evidence="8">SusD-like starch-binding protein associating with outer membrane</fullName>
    </submittedName>
</protein>
<evidence type="ECO:0000256" key="4">
    <source>
        <dbReference type="ARBA" id="ARBA00023136"/>
    </source>
</evidence>
<dbReference type="SUPFAM" id="SSF48452">
    <property type="entry name" value="TPR-like"/>
    <property type="match status" value="1"/>
</dbReference>
<dbReference type="GO" id="GO:0009279">
    <property type="term" value="C:cell outer membrane"/>
    <property type="evidence" value="ECO:0007669"/>
    <property type="project" value="UniProtKB-SubCell"/>
</dbReference>
<comment type="similarity">
    <text evidence="2">Belongs to the SusD family.</text>
</comment>
<evidence type="ECO:0000313" key="9">
    <source>
        <dbReference type="Proteomes" id="UP000293874"/>
    </source>
</evidence>
<dbReference type="PROSITE" id="PS51257">
    <property type="entry name" value="PROKAR_LIPOPROTEIN"/>
    <property type="match status" value="1"/>
</dbReference>
<dbReference type="InterPro" id="IPR011990">
    <property type="entry name" value="TPR-like_helical_dom_sf"/>
</dbReference>
<keyword evidence="5" id="KW-0998">Cell outer membrane</keyword>
<dbReference type="Proteomes" id="UP000293874">
    <property type="component" value="Unassembled WGS sequence"/>
</dbReference>
<dbReference type="RefSeq" id="WP_130538989.1">
    <property type="nucleotide sequence ID" value="NZ_CP042431.1"/>
</dbReference>
<dbReference type="InterPro" id="IPR033985">
    <property type="entry name" value="SusD-like_N"/>
</dbReference>
<evidence type="ECO:0000256" key="3">
    <source>
        <dbReference type="ARBA" id="ARBA00022729"/>
    </source>
</evidence>
<keyword evidence="9" id="KW-1185">Reference proteome</keyword>
<evidence type="ECO:0000313" key="8">
    <source>
        <dbReference type="EMBL" id="RZS74529.1"/>
    </source>
</evidence>
<gene>
    <name evidence="8" type="ORF">EV199_0377</name>
</gene>
<comment type="subcellular location">
    <subcellularLocation>
        <location evidence="1">Cell outer membrane</location>
    </subcellularLocation>
</comment>
<evidence type="ECO:0000256" key="1">
    <source>
        <dbReference type="ARBA" id="ARBA00004442"/>
    </source>
</evidence>
<dbReference type="Pfam" id="PF14322">
    <property type="entry name" value="SusD-like_3"/>
    <property type="match status" value="1"/>
</dbReference>
<evidence type="ECO:0000256" key="5">
    <source>
        <dbReference type="ARBA" id="ARBA00023237"/>
    </source>
</evidence>
<dbReference type="EMBL" id="SGXA01000001">
    <property type="protein sequence ID" value="RZS74529.1"/>
    <property type="molecule type" value="Genomic_DNA"/>
</dbReference>
<dbReference type="AlphaFoldDB" id="A0A4Q7N1N1"/>
<evidence type="ECO:0000256" key="2">
    <source>
        <dbReference type="ARBA" id="ARBA00006275"/>
    </source>
</evidence>
<comment type="caution">
    <text evidence="8">The sequence shown here is derived from an EMBL/GenBank/DDBJ whole genome shotgun (WGS) entry which is preliminary data.</text>
</comment>
<organism evidence="8 9">
    <name type="scientific">Pseudobacter ginsenosidimutans</name>
    <dbReference type="NCBI Taxonomy" id="661488"/>
    <lineage>
        <taxon>Bacteria</taxon>
        <taxon>Pseudomonadati</taxon>
        <taxon>Bacteroidota</taxon>
        <taxon>Chitinophagia</taxon>
        <taxon>Chitinophagales</taxon>
        <taxon>Chitinophagaceae</taxon>
        <taxon>Pseudobacter</taxon>
    </lineage>
</organism>
<name>A0A4Q7N1N1_9BACT</name>
<accession>A0A4Q7N1N1</accession>
<reference evidence="8 9" key="1">
    <citation type="submission" date="2019-02" db="EMBL/GenBank/DDBJ databases">
        <title>Genomic Encyclopedia of Type Strains, Phase IV (KMG-IV): sequencing the most valuable type-strain genomes for metagenomic binning, comparative biology and taxonomic classification.</title>
        <authorList>
            <person name="Goeker M."/>
        </authorList>
    </citation>
    <scope>NUCLEOTIDE SEQUENCE [LARGE SCALE GENOMIC DNA]</scope>
    <source>
        <strain evidence="8 9">DSM 18116</strain>
    </source>
</reference>
<feature type="domain" description="RagB/SusD" evidence="6">
    <location>
        <begin position="359"/>
        <end position="454"/>
    </location>
</feature>
<dbReference type="Pfam" id="PF07980">
    <property type="entry name" value="SusD_RagB"/>
    <property type="match status" value="1"/>
</dbReference>
<feature type="domain" description="SusD-like N-terminal" evidence="7">
    <location>
        <begin position="22"/>
        <end position="228"/>
    </location>
</feature>
<evidence type="ECO:0000259" key="7">
    <source>
        <dbReference type="Pfam" id="PF14322"/>
    </source>
</evidence>
<evidence type="ECO:0000259" key="6">
    <source>
        <dbReference type="Pfam" id="PF07980"/>
    </source>
</evidence>
<proteinExistence type="inferred from homology"/>
<sequence>MKKNHFIILIAAVLMTTGGCKKYLEKESKKLATIETVEQLEALLNNASRFVQENNYTATYSTDDTEIPKEDYKNNAGEFTPEAIYFYLFTNDQVENNIASDQLWAGEYNKIFTANLVINNVEAATGDEALKQKVKADAHFVRGYSYWLLANYYCLPYTGANTSARGLPLKTGTEFTESLKRATLKETYDFILADMSEAAKTPVNDVDVKLPWRASKKAVAAFMSRYYLFAGDYDKTIEQADIALATASVQLKDYRTLVAGTPASYANPNVTINFSELNDWTAAKYYYWPEFYYLRFTYTPGWWFLPSSSLVSLYDQQNDLRYKWFMFPQGGRYFDAGTANMYRYQIFQTGSLLPSGPTIAEVLLNKAEAQARKDEPGNAMNTVNLLRDKRMSSSLPLSAGSKAEAITKVLEERRRELPFVTRWYDIRRFSVNDYPGDDVAITRDFFQLNNSVVNTDVPQTYTLPVGSKRYAVPVNGVEIGASRGQIEQNDYNN</sequence>
<dbReference type="OrthoDB" id="1094477at2"/>
<dbReference type="Gene3D" id="1.25.40.390">
    <property type="match status" value="1"/>
</dbReference>
<keyword evidence="4" id="KW-0472">Membrane</keyword>
<dbReference type="InterPro" id="IPR012944">
    <property type="entry name" value="SusD_RagB_dom"/>
</dbReference>
<keyword evidence="3" id="KW-0732">Signal</keyword>